<evidence type="ECO:0000313" key="6">
    <source>
        <dbReference type="EMBL" id="NEE03557.1"/>
    </source>
</evidence>
<dbReference type="GO" id="GO:0046306">
    <property type="term" value="P:alkanesulfonate catabolic process"/>
    <property type="evidence" value="ECO:0007669"/>
    <property type="project" value="TreeGrafter"/>
</dbReference>
<keyword evidence="1" id="KW-0285">Flavoprotein</keyword>
<dbReference type="GO" id="GO:0008726">
    <property type="term" value="F:alkanesulfonate monooxygenase activity"/>
    <property type="evidence" value="ECO:0007669"/>
    <property type="project" value="TreeGrafter"/>
</dbReference>
<keyword evidence="3" id="KW-0560">Oxidoreductase</keyword>
<comment type="caution">
    <text evidence="6">The sequence shown here is derived from an EMBL/GenBank/DDBJ whole genome shotgun (WGS) entry which is preliminary data.</text>
</comment>
<feature type="domain" description="Luciferase-like" evidence="5">
    <location>
        <begin position="14"/>
        <end position="200"/>
    </location>
</feature>
<organism evidence="6 7">
    <name type="scientific">Phytoactinopolyspora halotolerans</name>
    <dbReference type="NCBI Taxonomy" id="1981512"/>
    <lineage>
        <taxon>Bacteria</taxon>
        <taxon>Bacillati</taxon>
        <taxon>Actinomycetota</taxon>
        <taxon>Actinomycetes</taxon>
        <taxon>Jiangellales</taxon>
        <taxon>Jiangellaceae</taxon>
        <taxon>Phytoactinopolyspora</taxon>
    </lineage>
</organism>
<reference evidence="6 7" key="1">
    <citation type="submission" date="2020-02" db="EMBL/GenBank/DDBJ databases">
        <authorList>
            <person name="Li X.-J."/>
            <person name="Han X.-M."/>
        </authorList>
    </citation>
    <scope>NUCLEOTIDE SEQUENCE [LARGE SCALE GENOMIC DNA]</scope>
    <source>
        <strain evidence="6 7">CCTCC AB 2017055</strain>
    </source>
</reference>
<evidence type="ECO:0000256" key="3">
    <source>
        <dbReference type="ARBA" id="ARBA00023002"/>
    </source>
</evidence>
<protein>
    <submittedName>
        <fullName evidence="6">TIGR03621 family F420-dependent LLM class oxidoreductase</fullName>
    </submittedName>
</protein>
<dbReference type="PANTHER" id="PTHR42847">
    <property type="entry name" value="ALKANESULFONATE MONOOXYGENASE"/>
    <property type="match status" value="1"/>
</dbReference>
<dbReference type="InterPro" id="IPR019923">
    <property type="entry name" value="Lucif-like_OxRdtase_MSMEG_2516"/>
</dbReference>
<evidence type="ECO:0000256" key="1">
    <source>
        <dbReference type="ARBA" id="ARBA00022630"/>
    </source>
</evidence>
<evidence type="ECO:0000259" key="5">
    <source>
        <dbReference type="Pfam" id="PF00296"/>
    </source>
</evidence>
<evidence type="ECO:0000313" key="7">
    <source>
        <dbReference type="Proteomes" id="UP000475214"/>
    </source>
</evidence>
<evidence type="ECO:0000256" key="4">
    <source>
        <dbReference type="ARBA" id="ARBA00023033"/>
    </source>
</evidence>
<proteinExistence type="predicted"/>
<dbReference type="Gene3D" id="3.20.20.30">
    <property type="entry name" value="Luciferase-like domain"/>
    <property type="match status" value="1"/>
</dbReference>
<dbReference type="InterPro" id="IPR050172">
    <property type="entry name" value="SsuD_RutA_monooxygenase"/>
</dbReference>
<dbReference type="RefSeq" id="WP_163743314.1">
    <property type="nucleotide sequence ID" value="NZ_JAAGOA010000023.1"/>
</dbReference>
<dbReference type="Proteomes" id="UP000475214">
    <property type="component" value="Unassembled WGS sequence"/>
</dbReference>
<keyword evidence="2" id="KW-0288">FMN</keyword>
<evidence type="ECO:0000256" key="2">
    <source>
        <dbReference type="ARBA" id="ARBA00022643"/>
    </source>
</evidence>
<dbReference type="AlphaFoldDB" id="A0A6L9SEP7"/>
<keyword evidence="7" id="KW-1185">Reference proteome</keyword>
<dbReference type="InterPro" id="IPR011251">
    <property type="entry name" value="Luciferase-like_dom"/>
</dbReference>
<dbReference type="PANTHER" id="PTHR42847:SF4">
    <property type="entry name" value="ALKANESULFONATE MONOOXYGENASE-RELATED"/>
    <property type="match status" value="1"/>
</dbReference>
<dbReference type="EMBL" id="JAAGOA010000023">
    <property type="protein sequence ID" value="NEE03557.1"/>
    <property type="molecule type" value="Genomic_DNA"/>
</dbReference>
<dbReference type="InterPro" id="IPR036661">
    <property type="entry name" value="Luciferase-like_sf"/>
</dbReference>
<dbReference type="NCBIfam" id="TIGR03621">
    <property type="entry name" value="F420_MSMEG_2516"/>
    <property type="match status" value="1"/>
</dbReference>
<dbReference type="Pfam" id="PF00296">
    <property type="entry name" value="Bac_luciferase"/>
    <property type="match status" value="1"/>
</dbReference>
<accession>A0A6L9SEP7</accession>
<name>A0A6L9SEP7_9ACTN</name>
<sequence>MTESHPFRFGVIGENAHTAEMLVQTARAAEHLGYSTFLLRDHFVREPFGDQLAPLMALTAVASATQTLRLGTLVLANDYRHPVMLAKEAATLDHLSGGRLELGLGAGWLRDEYERAGMPFDAPGTRVGRLEEAVMIVKSLLSGRPTTFAGGHYCVSSLSTYPAAHQRPHPPLLIGAGSERMLRLAGREADIVGILPKAVPDGTISGEYAERTAETTKQKVGWIRDGAGSRFDQIVLSMLVSPRVTDDVPGIAAEFAARRGWGRLDARTVLTMPSVFIGSVGHIADTMRARREEYGFSYYVISDSIMESFAPVVEELTGS</sequence>
<gene>
    <name evidence="6" type="ORF">G1H10_25660</name>
</gene>
<dbReference type="SUPFAM" id="SSF51679">
    <property type="entry name" value="Bacterial luciferase-like"/>
    <property type="match status" value="1"/>
</dbReference>
<keyword evidence="4" id="KW-0503">Monooxygenase</keyword>